<feature type="region of interest" description="Disordered" evidence="3">
    <location>
        <begin position="18"/>
        <end position="43"/>
    </location>
</feature>
<evidence type="ECO:0000259" key="4">
    <source>
        <dbReference type="PROSITE" id="PS50111"/>
    </source>
</evidence>
<dbReference type="AlphaFoldDB" id="A0A370L3C6"/>
<accession>A0A370L3C6</accession>
<dbReference type="InterPro" id="IPR004089">
    <property type="entry name" value="MCPsignal_dom"/>
</dbReference>
<dbReference type="SUPFAM" id="SSF58104">
    <property type="entry name" value="Methyl-accepting chemotaxis protein (MCP) signaling domain"/>
    <property type="match status" value="1"/>
</dbReference>
<dbReference type="SUPFAM" id="SSF141371">
    <property type="entry name" value="PilZ domain-like"/>
    <property type="match status" value="1"/>
</dbReference>
<protein>
    <recommendedName>
        <fullName evidence="4">Methyl-accepting transducer domain-containing protein</fullName>
    </recommendedName>
</protein>
<dbReference type="PANTHER" id="PTHR32089">
    <property type="entry name" value="METHYL-ACCEPTING CHEMOTAXIS PROTEIN MCPB"/>
    <property type="match status" value="1"/>
</dbReference>
<dbReference type="SMART" id="SM00283">
    <property type="entry name" value="MA"/>
    <property type="match status" value="1"/>
</dbReference>
<name>A0A370L3C6_9HYPH</name>
<keyword evidence="6" id="KW-1185">Reference proteome</keyword>
<dbReference type="PROSITE" id="PS50111">
    <property type="entry name" value="CHEMOTAXIS_TRANSDUC_2"/>
    <property type="match status" value="1"/>
</dbReference>
<evidence type="ECO:0000256" key="2">
    <source>
        <dbReference type="PROSITE-ProRule" id="PRU00284"/>
    </source>
</evidence>
<evidence type="ECO:0000313" key="5">
    <source>
        <dbReference type="EMBL" id="RDJ22893.1"/>
    </source>
</evidence>
<dbReference type="Gene3D" id="2.40.10.220">
    <property type="entry name" value="predicted glycosyltransferase like domains"/>
    <property type="match status" value="1"/>
</dbReference>
<dbReference type="InterPro" id="IPR009875">
    <property type="entry name" value="PilZ_domain"/>
</dbReference>
<evidence type="ECO:0000256" key="3">
    <source>
        <dbReference type="SAM" id="MobiDB-lite"/>
    </source>
</evidence>
<dbReference type="Proteomes" id="UP000255207">
    <property type="component" value="Unassembled WGS sequence"/>
</dbReference>
<dbReference type="PANTHER" id="PTHR32089:SF112">
    <property type="entry name" value="LYSOZYME-LIKE PROTEIN-RELATED"/>
    <property type="match status" value="1"/>
</dbReference>
<sequence length="594" mass="64262">MLMLRDRLRRWLDSRNRAVPAGPFTPAKSMRAAPTYDESDPLDTEASIREAVGALEQDVVAALRRLTGRLYQAEHTSSQAEEGSIGIHRRTGDLREAAETASLNSSALATATQQVSDAAEQVGSSMNGARDMLEAAATRAGEATQMMTGLAIATVEIRSIVDSIAEIARQTNLLALNATIEASRAGESGRGFAVVAQEVKALSVEVREAVDHIRSRVDRLAQTAQGSAGIVNDALQMVRDVNPVIAAIGSAAHEQAAAAAELSRSADETARFIDTVSRQVGEIDEMALMAAARSAEARGAMADGARQSEGLLVRFVPLLRHTAFADRRQHDRFPAEYPVQARFGSDSFSSQTVDLGLGGALLAGQGTPKVQPGLSGSITIADLPPLVCRLMAKSELGLHVAFDGTAVSDHEPLRRLLDEIEQSYRPLIDRAQHFAARIAALYELALRQGKLSEADLFDIDYQPVAGTDPQQFTHRALPALEALLPPILAEMLGSDPRLVFAVPIDRNGYIPVHNVPFAQKQRPGETVWNTANSRNRRIFDDRAGIMAARSVRPFLVQSYHRDMGGGVTHVMREVDAPLRINGRHWGGVRMAYRM</sequence>
<dbReference type="GO" id="GO:0035438">
    <property type="term" value="F:cyclic-di-GMP binding"/>
    <property type="evidence" value="ECO:0007669"/>
    <property type="project" value="InterPro"/>
</dbReference>
<dbReference type="Gene3D" id="1.10.287.950">
    <property type="entry name" value="Methyl-accepting chemotaxis protein"/>
    <property type="match status" value="1"/>
</dbReference>
<comment type="caution">
    <text evidence="5">The sequence shown here is derived from an EMBL/GenBank/DDBJ whole genome shotgun (WGS) entry which is preliminary data.</text>
</comment>
<reference evidence="6" key="1">
    <citation type="submission" date="2018-07" db="EMBL/GenBank/DDBJ databases">
        <authorList>
            <person name="Safronova V.I."/>
            <person name="Chirak E.R."/>
            <person name="Sazanova A.L."/>
        </authorList>
    </citation>
    <scope>NUCLEOTIDE SEQUENCE [LARGE SCALE GENOMIC DNA]</scope>
    <source>
        <strain evidence="6">RCAM04685</strain>
    </source>
</reference>
<dbReference type="GO" id="GO:0016020">
    <property type="term" value="C:membrane"/>
    <property type="evidence" value="ECO:0007669"/>
    <property type="project" value="InterPro"/>
</dbReference>
<feature type="domain" description="Methyl-accepting transducer" evidence="4">
    <location>
        <begin position="72"/>
        <end position="295"/>
    </location>
</feature>
<evidence type="ECO:0000313" key="6">
    <source>
        <dbReference type="Proteomes" id="UP000255207"/>
    </source>
</evidence>
<dbReference type="GO" id="GO:0007165">
    <property type="term" value="P:signal transduction"/>
    <property type="evidence" value="ECO:0007669"/>
    <property type="project" value="UniProtKB-KW"/>
</dbReference>
<keyword evidence="1 2" id="KW-0807">Transducer</keyword>
<dbReference type="Pfam" id="PF07238">
    <property type="entry name" value="PilZ"/>
    <property type="match status" value="1"/>
</dbReference>
<dbReference type="EMBL" id="QQTP01000009">
    <property type="protein sequence ID" value="RDJ22893.1"/>
    <property type="molecule type" value="Genomic_DNA"/>
</dbReference>
<dbReference type="Pfam" id="PF00015">
    <property type="entry name" value="MCPsignal"/>
    <property type="match status" value="1"/>
</dbReference>
<gene>
    <name evidence="5" type="ORF">DWE98_17130</name>
</gene>
<proteinExistence type="predicted"/>
<evidence type="ECO:0000256" key="1">
    <source>
        <dbReference type="ARBA" id="ARBA00023224"/>
    </source>
</evidence>
<organism evidence="5 6">
    <name type="scientific">Bosea caraganae</name>
    <dbReference type="NCBI Taxonomy" id="2763117"/>
    <lineage>
        <taxon>Bacteria</taxon>
        <taxon>Pseudomonadati</taxon>
        <taxon>Pseudomonadota</taxon>
        <taxon>Alphaproteobacteria</taxon>
        <taxon>Hyphomicrobiales</taxon>
        <taxon>Boseaceae</taxon>
        <taxon>Bosea</taxon>
    </lineage>
</organism>